<evidence type="ECO:0000313" key="1">
    <source>
        <dbReference type="EMBL" id="MBA4603439.1"/>
    </source>
</evidence>
<name>A0A7W2ARX1_9BACL</name>
<sequence length="166" mass="18535">MDSRSVGLLAEEDIDAVAYWALMNPYPPGSGDYGLLSPEMKSYVNYYAFELFGRHFGDTLVEKQYKRDNNLSIYASTGEKGKNLYIIAINKLPDKDRKVEFDLLNFKPRGDAAALILDGPAVPDHVYDYGLRKESLKVGKNGKLSWTISSYSAVAIKIPGRVTTFP</sequence>
<evidence type="ECO:0000313" key="2">
    <source>
        <dbReference type="Proteomes" id="UP000538292"/>
    </source>
</evidence>
<dbReference type="Proteomes" id="UP000538292">
    <property type="component" value="Unassembled WGS sequence"/>
</dbReference>
<keyword evidence="2" id="KW-1185">Reference proteome</keyword>
<accession>A0A7W2ARX1</accession>
<dbReference type="InterPro" id="IPR013780">
    <property type="entry name" value="Glyco_hydro_b"/>
</dbReference>
<dbReference type="EMBL" id="JACEOL010000053">
    <property type="protein sequence ID" value="MBA4603439.1"/>
    <property type="molecule type" value="Genomic_DNA"/>
</dbReference>
<dbReference type="Gene3D" id="2.60.40.1180">
    <property type="entry name" value="Golgi alpha-mannosidase II"/>
    <property type="match status" value="1"/>
</dbReference>
<gene>
    <name evidence="1" type="ORF">H2C83_14185</name>
</gene>
<organism evidence="1 2">
    <name type="scientific">Thermoactinomyces mirandus</name>
    <dbReference type="NCBI Taxonomy" id="2756294"/>
    <lineage>
        <taxon>Bacteria</taxon>
        <taxon>Bacillati</taxon>
        <taxon>Bacillota</taxon>
        <taxon>Bacilli</taxon>
        <taxon>Bacillales</taxon>
        <taxon>Thermoactinomycetaceae</taxon>
        <taxon>Thermoactinomyces</taxon>
    </lineage>
</organism>
<comment type="caution">
    <text evidence="1">The sequence shown here is derived from an EMBL/GenBank/DDBJ whole genome shotgun (WGS) entry which is preliminary data.</text>
</comment>
<dbReference type="AlphaFoldDB" id="A0A7W2ARX1"/>
<reference evidence="1 2" key="1">
    <citation type="submission" date="2020-07" db="EMBL/GenBank/DDBJ databases">
        <title>Thermoactinomyces phylogeny.</title>
        <authorList>
            <person name="Dunlap C."/>
        </authorList>
    </citation>
    <scope>NUCLEOTIDE SEQUENCE [LARGE SCALE GENOMIC DNA]</scope>
    <source>
        <strain evidence="1 2">AMNI-1</strain>
    </source>
</reference>
<proteinExistence type="predicted"/>
<protein>
    <submittedName>
        <fullName evidence="1">Uncharacterized protein</fullName>
    </submittedName>
</protein>
<dbReference type="RefSeq" id="WP_181741913.1">
    <property type="nucleotide sequence ID" value="NZ_JACEOL010000053.1"/>
</dbReference>